<feature type="non-terminal residue" evidence="2">
    <location>
        <position position="44"/>
    </location>
</feature>
<name>A0A9N9J9W8_9GLOM</name>
<comment type="caution">
    <text evidence="2">The sequence shown here is derived from an EMBL/GenBank/DDBJ whole genome shotgun (WGS) entry which is preliminary data.</text>
</comment>
<evidence type="ECO:0000256" key="1">
    <source>
        <dbReference type="SAM" id="Coils"/>
    </source>
</evidence>
<protein>
    <submittedName>
        <fullName evidence="2">17141_t:CDS:1</fullName>
    </submittedName>
</protein>
<reference evidence="2" key="1">
    <citation type="submission" date="2021-06" db="EMBL/GenBank/DDBJ databases">
        <authorList>
            <person name="Kallberg Y."/>
            <person name="Tangrot J."/>
            <person name="Rosling A."/>
        </authorList>
    </citation>
    <scope>NUCLEOTIDE SEQUENCE</scope>
    <source>
        <strain evidence="2">UK204</strain>
    </source>
</reference>
<feature type="coiled-coil region" evidence="1">
    <location>
        <begin position="4"/>
        <end position="31"/>
    </location>
</feature>
<evidence type="ECO:0000313" key="3">
    <source>
        <dbReference type="Proteomes" id="UP000789570"/>
    </source>
</evidence>
<keyword evidence="1" id="KW-0175">Coiled coil</keyword>
<organism evidence="2 3">
    <name type="scientific">Funneliformis caledonium</name>
    <dbReference type="NCBI Taxonomy" id="1117310"/>
    <lineage>
        <taxon>Eukaryota</taxon>
        <taxon>Fungi</taxon>
        <taxon>Fungi incertae sedis</taxon>
        <taxon>Mucoromycota</taxon>
        <taxon>Glomeromycotina</taxon>
        <taxon>Glomeromycetes</taxon>
        <taxon>Glomerales</taxon>
        <taxon>Glomeraceae</taxon>
        <taxon>Funneliformis</taxon>
    </lineage>
</organism>
<evidence type="ECO:0000313" key="2">
    <source>
        <dbReference type="EMBL" id="CAG8772502.1"/>
    </source>
</evidence>
<proteinExistence type="predicted"/>
<dbReference type="Proteomes" id="UP000789570">
    <property type="component" value="Unassembled WGS sequence"/>
</dbReference>
<keyword evidence="3" id="KW-1185">Reference proteome</keyword>
<dbReference type="EMBL" id="CAJVPQ010028158">
    <property type="protein sequence ID" value="CAG8772502.1"/>
    <property type="molecule type" value="Genomic_DNA"/>
</dbReference>
<accession>A0A9N9J9W8</accession>
<gene>
    <name evidence="2" type="ORF">FCALED_LOCUS17622</name>
</gene>
<dbReference type="AlphaFoldDB" id="A0A9N9J9W8"/>
<sequence length="44" mass="5206">MATKEEIKQELTKADARLDEATKNLKKFEEGENDGKWLNELRRK</sequence>